<dbReference type="CDD" id="cd03135">
    <property type="entry name" value="GATase1_DJ-1"/>
    <property type="match status" value="1"/>
</dbReference>
<evidence type="ECO:0000256" key="2">
    <source>
        <dbReference type="ARBA" id="ARBA00022490"/>
    </source>
</evidence>
<dbReference type="SUPFAM" id="SSF52317">
    <property type="entry name" value="Class I glutamine amidotransferase-like"/>
    <property type="match status" value="1"/>
</dbReference>
<dbReference type="GO" id="GO:0010646">
    <property type="term" value="P:regulation of cell communication"/>
    <property type="evidence" value="ECO:0007669"/>
    <property type="project" value="UniProtKB-ARBA"/>
</dbReference>
<evidence type="ECO:0000313" key="4">
    <source>
        <dbReference type="WBParaSite" id="MCU_008162-RA"/>
    </source>
</evidence>
<dbReference type="GO" id="GO:0023051">
    <property type="term" value="P:regulation of signaling"/>
    <property type="evidence" value="ECO:0007669"/>
    <property type="project" value="UniProtKB-ARBA"/>
</dbReference>
<accession>A0A5K3FGE6</accession>
<dbReference type="InterPro" id="IPR029062">
    <property type="entry name" value="Class_I_gatase-like"/>
</dbReference>
<dbReference type="InterPro" id="IPR050325">
    <property type="entry name" value="Prot/Nucl_acid_deglycase"/>
</dbReference>
<dbReference type="AlphaFoldDB" id="A0A5K3FGE6"/>
<dbReference type="GO" id="GO:0005739">
    <property type="term" value="C:mitochondrion"/>
    <property type="evidence" value="ECO:0007669"/>
    <property type="project" value="TreeGrafter"/>
</dbReference>
<evidence type="ECO:0000256" key="1">
    <source>
        <dbReference type="ARBA" id="ARBA00004496"/>
    </source>
</evidence>
<reference evidence="4 5" key="1">
    <citation type="submission" date="2019-11" db="UniProtKB">
        <authorList>
            <consortium name="WormBaseParasite"/>
        </authorList>
    </citation>
    <scope>IDENTIFICATION</scope>
</reference>
<dbReference type="NCBIfam" id="TIGR01383">
    <property type="entry name" value="not_thiJ"/>
    <property type="match status" value="1"/>
</dbReference>
<protein>
    <submittedName>
        <fullName evidence="4 5">DJ-1_PfpI domain-containing protein</fullName>
    </submittedName>
</protein>
<organism evidence="4">
    <name type="scientific">Mesocestoides corti</name>
    <name type="common">Flatworm</name>
    <dbReference type="NCBI Taxonomy" id="53468"/>
    <lineage>
        <taxon>Eukaryota</taxon>
        <taxon>Metazoa</taxon>
        <taxon>Spiralia</taxon>
        <taxon>Lophotrochozoa</taxon>
        <taxon>Platyhelminthes</taxon>
        <taxon>Cestoda</taxon>
        <taxon>Eucestoda</taxon>
        <taxon>Cyclophyllidea</taxon>
        <taxon>Mesocestoididae</taxon>
        <taxon>Mesocestoides</taxon>
    </lineage>
</organism>
<dbReference type="Gene3D" id="3.40.50.880">
    <property type="match status" value="1"/>
</dbReference>
<dbReference type="WBParaSite" id="MCU_008162-RB">
    <property type="protein sequence ID" value="MCU_008162-RB"/>
    <property type="gene ID" value="MCU_008162"/>
</dbReference>
<dbReference type="GO" id="GO:1903189">
    <property type="term" value="P:glyoxal metabolic process"/>
    <property type="evidence" value="ECO:0007669"/>
    <property type="project" value="TreeGrafter"/>
</dbReference>
<dbReference type="WBParaSite" id="MCU_008162-RA">
    <property type="protein sequence ID" value="MCU_008162-RA"/>
    <property type="gene ID" value="MCU_008162"/>
</dbReference>
<proteinExistence type="predicted"/>
<dbReference type="PANTHER" id="PTHR48094:SF12">
    <property type="entry name" value="PARKINSON DISEASE PROTEIN 7 HOMOLOG"/>
    <property type="match status" value="1"/>
</dbReference>
<dbReference type="GO" id="GO:0005634">
    <property type="term" value="C:nucleus"/>
    <property type="evidence" value="ECO:0007669"/>
    <property type="project" value="TreeGrafter"/>
</dbReference>
<dbReference type="FunFam" id="3.40.50.880:FF:000022">
    <property type="entry name" value="protein deglycase DJ-1"/>
    <property type="match status" value="1"/>
</dbReference>
<sequence length="233" mass="24844">MAQFAYRCEKLRRFLKVPLPSLVSGTCSSNNRVFLFRSFADYLKDKMGKTALVLLAGGAEELETVSVIDILARAKVKVVVAGVAGTSVVTCSRGAKIQPDVALADVMGTAFDLVYLPGGLDGMHALANSADVGKLLKDQHENKRLIAAICAAPCALKTHGISKGAKVTSYPSMKDQLHSFYKYTEEDIVVDGHILTSRGPGTASMFGLKLAEMLTDRATAKAVADSMLIPYSA</sequence>
<feature type="domain" description="DJ-1/PfpI" evidence="3">
    <location>
        <begin position="49"/>
        <end position="212"/>
    </location>
</feature>
<comment type="subcellular location">
    <subcellularLocation>
        <location evidence="1">Cytoplasm</location>
    </subcellularLocation>
</comment>
<dbReference type="PANTHER" id="PTHR48094">
    <property type="entry name" value="PROTEIN/NUCLEIC ACID DEGLYCASE DJ-1-RELATED"/>
    <property type="match status" value="1"/>
</dbReference>
<dbReference type="InterPro" id="IPR006287">
    <property type="entry name" value="DJ-1"/>
</dbReference>
<evidence type="ECO:0000259" key="3">
    <source>
        <dbReference type="Pfam" id="PF01965"/>
    </source>
</evidence>
<dbReference type="InterPro" id="IPR002818">
    <property type="entry name" value="DJ-1/PfpI"/>
</dbReference>
<keyword evidence="2" id="KW-0963">Cytoplasm</keyword>
<name>A0A5K3FGE6_MESCO</name>
<dbReference type="GO" id="GO:0006979">
    <property type="term" value="P:response to oxidative stress"/>
    <property type="evidence" value="ECO:0007669"/>
    <property type="project" value="TreeGrafter"/>
</dbReference>
<dbReference type="Pfam" id="PF01965">
    <property type="entry name" value="DJ-1_PfpI"/>
    <property type="match status" value="1"/>
</dbReference>
<evidence type="ECO:0000313" key="5">
    <source>
        <dbReference type="WBParaSite" id="MCU_008162-RB"/>
    </source>
</evidence>